<evidence type="ECO:0000256" key="2">
    <source>
        <dbReference type="ARBA" id="ARBA00022692"/>
    </source>
</evidence>
<dbReference type="Proteomes" id="UP000298416">
    <property type="component" value="Unassembled WGS sequence"/>
</dbReference>
<dbReference type="GO" id="GO:0016020">
    <property type="term" value="C:membrane"/>
    <property type="evidence" value="ECO:0007669"/>
    <property type="project" value="UniProtKB-SubCell"/>
</dbReference>
<dbReference type="Pfam" id="PF00069">
    <property type="entry name" value="Pkinase"/>
    <property type="match status" value="1"/>
</dbReference>
<dbReference type="InterPro" id="IPR008271">
    <property type="entry name" value="Ser/Thr_kinase_AS"/>
</dbReference>
<dbReference type="PANTHER" id="PTHR47974:SF3">
    <property type="entry name" value="RECEPTOR-LIKE SERINE_THREONINE-PROTEIN KINASE"/>
    <property type="match status" value="1"/>
</dbReference>
<evidence type="ECO:0000256" key="6">
    <source>
        <dbReference type="SAM" id="Phobius"/>
    </source>
</evidence>
<keyword evidence="4 6" id="KW-1133">Transmembrane helix</keyword>
<keyword evidence="3" id="KW-0732">Signal</keyword>
<keyword evidence="2 6" id="KW-0812">Transmembrane</keyword>
<proteinExistence type="predicted"/>
<dbReference type="EMBL" id="PNBA02000001">
    <property type="protein sequence ID" value="KAG6438089.1"/>
    <property type="molecule type" value="Genomic_DNA"/>
</dbReference>
<dbReference type="InterPro" id="IPR011009">
    <property type="entry name" value="Kinase-like_dom_sf"/>
</dbReference>
<dbReference type="GO" id="GO:0004672">
    <property type="term" value="F:protein kinase activity"/>
    <property type="evidence" value="ECO:0007669"/>
    <property type="project" value="InterPro"/>
</dbReference>
<reference evidence="8" key="2">
    <citation type="submission" date="2020-08" db="EMBL/GenBank/DDBJ databases">
        <title>Plant Genome Project.</title>
        <authorList>
            <person name="Zhang R.-G."/>
        </authorList>
    </citation>
    <scope>NUCLEOTIDE SEQUENCE</scope>
    <source>
        <strain evidence="8">Huo1</strain>
        <tissue evidence="8">Leaf</tissue>
    </source>
</reference>
<comment type="subcellular location">
    <subcellularLocation>
        <location evidence="1">Membrane</location>
        <topology evidence="1">Single-pass membrane protein</topology>
    </subcellularLocation>
</comment>
<evidence type="ECO:0000259" key="7">
    <source>
        <dbReference type="PROSITE" id="PS50011"/>
    </source>
</evidence>
<dbReference type="Gene3D" id="1.10.510.10">
    <property type="entry name" value="Transferase(Phosphotransferase) domain 1"/>
    <property type="match status" value="1"/>
</dbReference>
<dbReference type="AlphaFoldDB" id="A0A8X9AEE5"/>
<feature type="transmembrane region" description="Helical" evidence="6">
    <location>
        <begin position="41"/>
        <end position="65"/>
    </location>
</feature>
<sequence>MANSINNLDLTFKTSDFSAGPHGRMTLDADRVISWRHKVSYIVTVYVLWLIYVCGLGFFQVAIGFTRFTYEDLKKALRNFSEEISRGGSGVVYKDFEIALGTAKGLAYLHDQCLEWVLHCDVKPHNLLLDENYNPMVADYGLSKQLKRSDRVENLDMSLIRGTRWYMAPEWVYNLPITAKVDVYSYGVVVLEMVTRKSPKEIDFDSVEEDSETVTNGIGECDGFRNLVRVALQCVQEKRDARPSMRDVVHMLLAH</sequence>
<feature type="domain" description="Protein kinase" evidence="7">
    <location>
        <begin position="1"/>
        <end position="255"/>
    </location>
</feature>
<dbReference type="GO" id="GO:0005524">
    <property type="term" value="F:ATP binding"/>
    <property type="evidence" value="ECO:0007669"/>
    <property type="project" value="InterPro"/>
</dbReference>
<dbReference type="SMART" id="SM00220">
    <property type="entry name" value="S_TKc"/>
    <property type="match status" value="1"/>
</dbReference>
<reference evidence="8" key="1">
    <citation type="submission" date="2018-01" db="EMBL/GenBank/DDBJ databases">
        <authorList>
            <person name="Mao J.F."/>
        </authorList>
    </citation>
    <scope>NUCLEOTIDE SEQUENCE</scope>
    <source>
        <strain evidence="8">Huo1</strain>
        <tissue evidence="8">Leaf</tissue>
    </source>
</reference>
<dbReference type="SUPFAM" id="SSF56112">
    <property type="entry name" value="Protein kinase-like (PK-like)"/>
    <property type="match status" value="1"/>
</dbReference>
<keyword evidence="9" id="KW-1185">Reference proteome</keyword>
<comment type="caution">
    <text evidence="8">The sequence shown here is derived from an EMBL/GenBank/DDBJ whole genome shotgun (WGS) entry which is preliminary data.</text>
</comment>
<evidence type="ECO:0000313" key="8">
    <source>
        <dbReference type="EMBL" id="KAG6438089.1"/>
    </source>
</evidence>
<accession>A0A8X9AEE5</accession>
<evidence type="ECO:0000256" key="5">
    <source>
        <dbReference type="ARBA" id="ARBA00023136"/>
    </source>
</evidence>
<protein>
    <recommendedName>
        <fullName evidence="7">Protein kinase domain-containing protein</fullName>
    </recommendedName>
</protein>
<dbReference type="InterPro" id="IPR000719">
    <property type="entry name" value="Prot_kinase_dom"/>
</dbReference>
<evidence type="ECO:0000256" key="4">
    <source>
        <dbReference type="ARBA" id="ARBA00022989"/>
    </source>
</evidence>
<evidence type="ECO:0000256" key="3">
    <source>
        <dbReference type="ARBA" id="ARBA00022729"/>
    </source>
</evidence>
<evidence type="ECO:0000313" key="9">
    <source>
        <dbReference type="Proteomes" id="UP000298416"/>
    </source>
</evidence>
<dbReference type="PROSITE" id="PS50011">
    <property type="entry name" value="PROTEIN_KINASE_DOM"/>
    <property type="match status" value="1"/>
</dbReference>
<gene>
    <name evidence="8" type="ORF">SASPL_103025</name>
</gene>
<keyword evidence="5 6" id="KW-0472">Membrane</keyword>
<dbReference type="PANTHER" id="PTHR47974">
    <property type="entry name" value="OS07G0415500 PROTEIN"/>
    <property type="match status" value="1"/>
</dbReference>
<dbReference type="PROSITE" id="PS00108">
    <property type="entry name" value="PROTEIN_KINASE_ST"/>
    <property type="match status" value="1"/>
</dbReference>
<organism evidence="8">
    <name type="scientific">Salvia splendens</name>
    <name type="common">Scarlet sage</name>
    <dbReference type="NCBI Taxonomy" id="180675"/>
    <lineage>
        <taxon>Eukaryota</taxon>
        <taxon>Viridiplantae</taxon>
        <taxon>Streptophyta</taxon>
        <taxon>Embryophyta</taxon>
        <taxon>Tracheophyta</taxon>
        <taxon>Spermatophyta</taxon>
        <taxon>Magnoliopsida</taxon>
        <taxon>eudicotyledons</taxon>
        <taxon>Gunneridae</taxon>
        <taxon>Pentapetalae</taxon>
        <taxon>asterids</taxon>
        <taxon>lamiids</taxon>
        <taxon>Lamiales</taxon>
        <taxon>Lamiaceae</taxon>
        <taxon>Nepetoideae</taxon>
        <taxon>Mentheae</taxon>
        <taxon>Salviinae</taxon>
        <taxon>Salvia</taxon>
        <taxon>Salvia subgen. Calosphace</taxon>
        <taxon>core Calosphace</taxon>
    </lineage>
</organism>
<evidence type="ECO:0000256" key="1">
    <source>
        <dbReference type="ARBA" id="ARBA00004167"/>
    </source>
</evidence>
<name>A0A8X9AEE5_SALSN</name>